<keyword evidence="7" id="KW-0915">Sodium</keyword>
<dbReference type="EnsemblMetazoa" id="PPAI001398-RA">
    <property type="protein sequence ID" value="PPAI001398-PA"/>
    <property type="gene ID" value="PPAI001398"/>
</dbReference>
<name>A0A1B0D225_PHLPP</name>
<evidence type="ECO:0000256" key="10">
    <source>
        <dbReference type="ARBA" id="ARBA00023201"/>
    </source>
</evidence>
<proteinExistence type="inferred from homology"/>
<evidence type="ECO:0000256" key="2">
    <source>
        <dbReference type="ARBA" id="ARBA00007193"/>
    </source>
</evidence>
<keyword evidence="11 12" id="KW-0407">Ion channel</keyword>
<dbReference type="Pfam" id="PF00858">
    <property type="entry name" value="ASC"/>
    <property type="match status" value="1"/>
</dbReference>
<evidence type="ECO:0000256" key="4">
    <source>
        <dbReference type="ARBA" id="ARBA00022461"/>
    </source>
</evidence>
<dbReference type="Proteomes" id="UP000092462">
    <property type="component" value="Unassembled WGS sequence"/>
</dbReference>
<evidence type="ECO:0000256" key="5">
    <source>
        <dbReference type="ARBA" id="ARBA00022692"/>
    </source>
</evidence>
<evidence type="ECO:0000313" key="13">
    <source>
        <dbReference type="EnsemblMetazoa" id="PPAI001398-PA"/>
    </source>
</evidence>
<evidence type="ECO:0000313" key="14">
    <source>
        <dbReference type="Proteomes" id="UP000092462"/>
    </source>
</evidence>
<comment type="subcellular location">
    <subcellularLocation>
        <location evidence="1">Membrane</location>
        <topology evidence="1">Multi-pass membrane protein</topology>
    </subcellularLocation>
</comment>
<evidence type="ECO:0000256" key="6">
    <source>
        <dbReference type="ARBA" id="ARBA00022989"/>
    </source>
</evidence>
<dbReference type="AlphaFoldDB" id="A0A1B0D225"/>
<accession>A0A1B0D225</accession>
<evidence type="ECO:0000256" key="3">
    <source>
        <dbReference type="ARBA" id="ARBA00022448"/>
    </source>
</evidence>
<keyword evidence="9" id="KW-0472">Membrane</keyword>
<evidence type="ECO:0000256" key="7">
    <source>
        <dbReference type="ARBA" id="ARBA00023053"/>
    </source>
</evidence>
<keyword evidence="8 12" id="KW-0406">Ion transport</keyword>
<dbReference type="InterPro" id="IPR001873">
    <property type="entry name" value="ENaC"/>
</dbReference>
<evidence type="ECO:0000256" key="11">
    <source>
        <dbReference type="ARBA" id="ARBA00023303"/>
    </source>
</evidence>
<dbReference type="VEuPathDB" id="VectorBase:PPAPM1_007143"/>
<evidence type="ECO:0000256" key="8">
    <source>
        <dbReference type="ARBA" id="ARBA00023065"/>
    </source>
</evidence>
<dbReference type="Gene3D" id="1.10.287.770">
    <property type="entry name" value="YojJ-like"/>
    <property type="match status" value="1"/>
</dbReference>
<keyword evidence="14" id="KW-1185">Reference proteome</keyword>
<sequence>MVEKIDPERHGFSLGTLFRTSLLWQTKEFFNNSTLHGVRYIAEQGRPFAERFMWFCFTAIGAVAAFIIIVSLWEKFQTNPTITGLDTDFHNQHVIFPTILICPLEPYDLDKVKAFAEEKISQFDSDYELYEEFLKSLTSLSYGTFDEAVKKSEDFVNDRKTDELSLRSAAFSSAISCSDLFSFCEFRDDLIECCNSFLPKYTEHGFCYAFNPRFQETEDTIDLFKLQHELLETDRKWAIQLNLQRDANIFVHAQSEISGWDFRPQLEWHTTFSSDILITMKQTYTTEEARQLSIGQRKCIFPNEVRIKSFPFDEDYTFTGCMMDCRIQKSIKLCHCLPPFYHSLPGSSTPYCKVKDLPCLSHYASNITQVMDCRQCELSCLHTVYDVDKLTKVSDSETTQEGNMYINVEYLTWPIIRYKREVLFGWVDLLVSFGGIAGLFLGFSLLSGVEILYYFSLRACCMIWKDRPVLEEVELEKINRPPERVNLSLRIGKSNCEPVKPREIKSAPANTRRQRKHEIPLKTTPFKQSHISVIHLNETTTNEKSLNFRYLP</sequence>
<dbReference type="PRINTS" id="PR01078">
    <property type="entry name" value="AMINACHANNEL"/>
</dbReference>
<dbReference type="GO" id="GO:0015280">
    <property type="term" value="F:ligand-gated sodium channel activity"/>
    <property type="evidence" value="ECO:0007669"/>
    <property type="project" value="TreeGrafter"/>
</dbReference>
<dbReference type="Gene3D" id="2.60.470.10">
    <property type="entry name" value="Acid-sensing ion channels like domains"/>
    <property type="match status" value="1"/>
</dbReference>
<dbReference type="VEuPathDB" id="VectorBase:PPAI001398"/>
<evidence type="ECO:0000256" key="1">
    <source>
        <dbReference type="ARBA" id="ARBA00004141"/>
    </source>
</evidence>
<keyword evidence="5 12" id="KW-0812">Transmembrane</keyword>
<dbReference type="PANTHER" id="PTHR11690">
    <property type="entry name" value="AMILORIDE-SENSITIVE SODIUM CHANNEL-RELATED"/>
    <property type="match status" value="1"/>
</dbReference>
<dbReference type="PANTHER" id="PTHR11690:SF247">
    <property type="entry name" value="PICKPOCKET 23, ISOFORM C"/>
    <property type="match status" value="1"/>
</dbReference>
<keyword evidence="10 12" id="KW-0739">Sodium transport</keyword>
<organism evidence="13 14">
    <name type="scientific">Phlebotomus papatasi</name>
    <name type="common">Sandfly</name>
    <dbReference type="NCBI Taxonomy" id="29031"/>
    <lineage>
        <taxon>Eukaryota</taxon>
        <taxon>Metazoa</taxon>
        <taxon>Ecdysozoa</taxon>
        <taxon>Arthropoda</taxon>
        <taxon>Hexapoda</taxon>
        <taxon>Insecta</taxon>
        <taxon>Pterygota</taxon>
        <taxon>Neoptera</taxon>
        <taxon>Endopterygota</taxon>
        <taxon>Diptera</taxon>
        <taxon>Nematocera</taxon>
        <taxon>Psychodoidea</taxon>
        <taxon>Psychodidae</taxon>
        <taxon>Phlebotomus</taxon>
        <taxon>Phlebotomus</taxon>
    </lineage>
</organism>
<keyword evidence="6" id="KW-1133">Transmembrane helix</keyword>
<evidence type="ECO:0000256" key="9">
    <source>
        <dbReference type="ARBA" id="ARBA00023136"/>
    </source>
</evidence>
<evidence type="ECO:0000256" key="12">
    <source>
        <dbReference type="RuleBase" id="RU000679"/>
    </source>
</evidence>
<dbReference type="GO" id="GO:0005886">
    <property type="term" value="C:plasma membrane"/>
    <property type="evidence" value="ECO:0007669"/>
    <property type="project" value="TreeGrafter"/>
</dbReference>
<dbReference type="EMBL" id="AJVK01002609">
    <property type="status" value="NOT_ANNOTATED_CDS"/>
    <property type="molecule type" value="Genomic_DNA"/>
</dbReference>
<comment type="similarity">
    <text evidence="2 12">Belongs to the amiloride-sensitive sodium channel (TC 1.A.6) family.</text>
</comment>
<keyword evidence="3 12" id="KW-0813">Transport</keyword>
<reference evidence="13" key="1">
    <citation type="submission" date="2022-08" db="UniProtKB">
        <authorList>
            <consortium name="EnsemblMetazoa"/>
        </authorList>
    </citation>
    <scope>IDENTIFICATION</scope>
    <source>
        <strain evidence="13">Israel</strain>
    </source>
</reference>
<keyword evidence="4 12" id="KW-0894">Sodium channel</keyword>
<protein>
    <submittedName>
        <fullName evidence="13">Uncharacterized protein</fullName>
    </submittedName>
</protein>